<dbReference type="InterPro" id="IPR036086">
    <property type="entry name" value="ParB/Sulfiredoxin_sf"/>
</dbReference>
<dbReference type="Pfam" id="PF08535">
    <property type="entry name" value="KorB"/>
    <property type="match status" value="1"/>
</dbReference>
<dbReference type="InterPro" id="IPR013741">
    <property type="entry name" value="KorB_domain"/>
</dbReference>
<dbReference type="SMART" id="SM00470">
    <property type="entry name" value="ParB"/>
    <property type="match status" value="1"/>
</dbReference>
<sequence>MTKAARNAQTNAFAGLGDILGASELTGLMEESHQDYSMVRLDEITIKEQDRKEFEDAEQTLADLAADIKKRGVLQPVLLRNTADGYVLVAGERRVRASKIAELERIPAIIRTMTDDEAQEAQFVENTHRKNLTQIEEAARIQREVDELGSVDAFLSKYNKNRSWLSKTLSLLKLPEESRRLVTENISADLEVISRVRQVEKQDPQAARDLVDTLKATRGKVDARKTSDAALKKAKPKKAAQQPAAPVAADTKPAKADIVASNGFADAKNGAPVFSPTDALDAIHAQLARGESVKKTLASLQEQDRAEVGAWLYSFYDAGQHAMKAKGTRAELLASAVLKGLADNQFAHDGAGALALAAFLHGTDVHAEYDLSSVLKAAATSSK</sequence>
<evidence type="ECO:0000313" key="5">
    <source>
        <dbReference type="Proteomes" id="UP000510888"/>
    </source>
</evidence>
<dbReference type="InterPro" id="IPR003115">
    <property type="entry name" value="ParB_N"/>
</dbReference>
<dbReference type="Proteomes" id="UP000510888">
    <property type="component" value="Plasmid PPGU16_p3"/>
</dbReference>
<keyword evidence="4" id="KW-0614">Plasmid</keyword>
<keyword evidence="5" id="KW-1185">Reference proteome</keyword>
<evidence type="ECO:0000256" key="2">
    <source>
        <dbReference type="SAM" id="MobiDB-lite"/>
    </source>
</evidence>
<evidence type="ECO:0000313" key="4">
    <source>
        <dbReference type="EMBL" id="BCF95406.1"/>
    </source>
</evidence>
<name>A0A7I8C2U6_9BURK</name>
<dbReference type="NCBIfam" id="TIGR00180">
    <property type="entry name" value="parB_part"/>
    <property type="match status" value="1"/>
</dbReference>
<dbReference type="PANTHER" id="PTHR33375">
    <property type="entry name" value="CHROMOSOME-PARTITIONING PROTEIN PARB-RELATED"/>
    <property type="match status" value="1"/>
</dbReference>
<feature type="domain" description="ParB-like N-terminal" evidence="3">
    <location>
        <begin position="37"/>
        <end position="127"/>
    </location>
</feature>
<feature type="compositionally biased region" description="Basic and acidic residues" evidence="2">
    <location>
        <begin position="222"/>
        <end position="231"/>
    </location>
</feature>
<feature type="region of interest" description="Disordered" evidence="2">
    <location>
        <begin position="222"/>
        <end position="252"/>
    </location>
</feature>
<evidence type="ECO:0000256" key="1">
    <source>
        <dbReference type="ARBA" id="ARBA00006295"/>
    </source>
</evidence>
<dbReference type="EMBL" id="AP023178">
    <property type="protein sequence ID" value="BCF95406.1"/>
    <property type="molecule type" value="Genomic_DNA"/>
</dbReference>
<reference evidence="4 5" key="1">
    <citation type="journal article" date="2020" name="Genes (Basel)">
        <title>Genomic Comparison of Insect Gut Symbionts from Divergent Burkholderia Subclades.</title>
        <authorList>
            <person name="Takeshita K."/>
            <person name="Kikuchi Y."/>
        </authorList>
    </citation>
    <scope>NUCLEOTIDE SEQUENCE [LARGE SCALE GENOMIC DNA]</scope>
    <source>
        <strain evidence="4 5">PGU16</strain>
        <plasmid evidence="4 5">PPGU16_p3</plasmid>
    </source>
</reference>
<dbReference type="Pfam" id="PF02195">
    <property type="entry name" value="ParB_N"/>
    <property type="match status" value="1"/>
</dbReference>
<evidence type="ECO:0000259" key="3">
    <source>
        <dbReference type="SMART" id="SM00470"/>
    </source>
</evidence>
<dbReference type="SUPFAM" id="SSF110849">
    <property type="entry name" value="ParB/Sulfiredoxin"/>
    <property type="match status" value="1"/>
</dbReference>
<dbReference type="Gene3D" id="1.10.10.2830">
    <property type="match status" value="1"/>
</dbReference>
<gene>
    <name evidence="4" type="ORF">PPGU16_84730</name>
</gene>
<geneLocation type="plasmid" evidence="4 5">
    <name>PPGU16_p3</name>
</geneLocation>
<dbReference type="PANTHER" id="PTHR33375:SF1">
    <property type="entry name" value="CHROMOSOME-PARTITIONING PROTEIN PARB-RELATED"/>
    <property type="match status" value="1"/>
</dbReference>
<organism evidence="4 5">
    <name type="scientific">Paraburkholderia largidicola</name>
    <dbReference type="NCBI Taxonomy" id="3014751"/>
    <lineage>
        <taxon>Bacteria</taxon>
        <taxon>Pseudomonadati</taxon>
        <taxon>Pseudomonadota</taxon>
        <taxon>Betaproteobacteria</taxon>
        <taxon>Burkholderiales</taxon>
        <taxon>Burkholderiaceae</taxon>
        <taxon>Paraburkholderia</taxon>
    </lineage>
</organism>
<dbReference type="SUPFAM" id="SSF109709">
    <property type="entry name" value="KorB DNA-binding domain-like"/>
    <property type="match status" value="1"/>
</dbReference>
<feature type="compositionally biased region" description="Low complexity" evidence="2">
    <location>
        <begin position="239"/>
        <end position="249"/>
    </location>
</feature>
<dbReference type="GO" id="GO:0005694">
    <property type="term" value="C:chromosome"/>
    <property type="evidence" value="ECO:0007669"/>
    <property type="project" value="TreeGrafter"/>
</dbReference>
<dbReference type="InterPro" id="IPR004437">
    <property type="entry name" value="ParB/RepB/Spo0J"/>
</dbReference>
<accession>A0A7I8C2U6</accession>
<dbReference type="AlphaFoldDB" id="A0A7I8C2U6"/>
<dbReference type="KEGG" id="plad:PPGU16_84730"/>
<dbReference type="GO" id="GO:0007059">
    <property type="term" value="P:chromosome segregation"/>
    <property type="evidence" value="ECO:0007669"/>
    <property type="project" value="TreeGrafter"/>
</dbReference>
<proteinExistence type="inferred from homology"/>
<protein>
    <recommendedName>
        <fullName evidence="3">ParB-like N-terminal domain-containing protein</fullName>
    </recommendedName>
</protein>
<dbReference type="InterPro" id="IPR050336">
    <property type="entry name" value="Chromosome_partition/occlusion"/>
</dbReference>
<dbReference type="Gene3D" id="3.90.1530.30">
    <property type="match status" value="1"/>
</dbReference>
<dbReference type="RefSeq" id="WP_180727763.1">
    <property type="nucleotide sequence ID" value="NZ_AP023178.1"/>
</dbReference>
<comment type="similarity">
    <text evidence="1">Belongs to the ParB family.</text>
</comment>
<dbReference type="GO" id="GO:0003677">
    <property type="term" value="F:DNA binding"/>
    <property type="evidence" value="ECO:0007669"/>
    <property type="project" value="InterPro"/>
</dbReference>